<keyword evidence="3" id="KW-1185">Reference proteome</keyword>
<gene>
    <name evidence="2" type="ORF">JYU14_00985</name>
</gene>
<evidence type="ECO:0000256" key="1">
    <source>
        <dbReference type="SAM" id="MobiDB-lite"/>
    </source>
</evidence>
<organism evidence="2 3">
    <name type="scientific">Simkania negevensis</name>
    <dbReference type="NCBI Taxonomy" id="83561"/>
    <lineage>
        <taxon>Bacteria</taxon>
        <taxon>Pseudomonadati</taxon>
        <taxon>Chlamydiota</taxon>
        <taxon>Chlamydiia</taxon>
        <taxon>Parachlamydiales</taxon>
        <taxon>Simkaniaceae</taxon>
        <taxon>Simkania</taxon>
    </lineage>
</organism>
<accession>A0ABS3APN7</accession>
<dbReference type="Proteomes" id="UP000722121">
    <property type="component" value="Unassembled WGS sequence"/>
</dbReference>
<reference evidence="2 3" key="1">
    <citation type="submission" date="2021-02" db="EMBL/GenBank/DDBJ databases">
        <title>Activity-based single-cell genomes from oceanic crustal fluid captures similar information to metagenomic and metatranscriptomic surveys with orders of magnitude less sampling.</title>
        <authorList>
            <person name="D'Angelo T.S."/>
            <person name="Orcutt B.N."/>
        </authorList>
    </citation>
    <scope>NUCLEOTIDE SEQUENCE [LARGE SCALE GENOMIC DNA]</scope>
    <source>
        <strain evidence="2">AH-315-G07</strain>
    </source>
</reference>
<evidence type="ECO:0000313" key="3">
    <source>
        <dbReference type="Proteomes" id="UP000722121"/>
    </source>
</evidence>
<feature type="compositionally biased region" description="Basic and acidic residues" evidence="1">
    <location>
        <begin position="32"/>
        <end position="44"/>
    </location>
</feature>
<feature type="compositionally biased region" description="Gly residues" evidence="1">
    <location>
        <begin position="1"/>
        <end position="11"/>
    </location>
</feature>
<feature type="region of interest" description="Disordered" evidence="1">
    <location>
        <begin position="1"/>
        <end position="44"/>
    </location>
</feature>
<evidence type="ECO:0000313" key="2">
    <source>
        <dbReference type="EMBL" id="MBN4066641.1"/>
    </source>
</evidence>
<proteinExistence type="predicted"/>
<protein>
    <submittedName>
        <fullName evidence="2">Uncharacterized protein</fullName>
    </submittedName>
</protein>
<name>A0ABS3APN7_9BACT</name>
<sequence>MDTTSTGGGDTSFGKTPQFGLGDGSRTAQPVRSEELSPEDQKTQKVREAFGYTQSSFGYLPNAASPVTDRLSQWRRARKTTQQAPGYGTVEPMRAGISAYETMTKGDVAQRFFAAIPFALGGFFSSDFRNWMAGDRTTKEAVNESVRGLQQETYDTRDSVDNMRRDMSQLHTAVGGRLTGVSGGLVADQKKLEKKLDEVVTKLVKSPNDLKLQALKKQLEGLIGRIGKLITRRETLMHQVRDTGKETESVAVEVSTSVEKAAENRKNNRLAIERARLPFALAAHSYIKTLENPSSGRPISLTILYDKGDLGTENYEKVALSKGILYKRVTGLLGTVSYKLVKELDSDAVTETSKYFTKLSSGKFAVIEISSVNQDTDGETYVACRRFVSSASREVPDEGAVCRDIHNLMLNEVAKAKKQMAEGKSDDLDTMYANAEKALYAAGVGQTYSDFKKLQQLPDAVAVRAAGEPLMAKLPSMADKVNPRLASSFEIDRMLKQYEEVVDQEFDMEVRGKTWSKSLDLATGVYSVEEGGSLLAHPAGEMGRLKGSIDETRTAIRQAIHEAERLDQELEGLGITGIGPGFGPITEQQSRAVEDERQQVLGQIGRLEELVKNSPSLGAATKNRDGILLQLKVFRQRMEDLKSREEKGVLGAYNDFLEGSTELKGLLEMQKDLNGVQRDISDFKVGWFARQKFKLYNALYGKVEGAKEATVKGWFKNKLESAIDFHRKGALDQSARLISALSQGLADAVKNIPKPTDFTTPDMSSRFVGQDLARALSGENYAKDDTQSTESGSLRLDVAIKQRFSGMLHEMLAGRPVTQPLNEGESRRMAGSMLRSQMEQVFEETQKSVPGMVDTGINLGLTRLFSDQAYFDEHASPGLARKYVAEVRDRIDIHLGQYKTLRTDYEKLLNSTDPEKLEEALEIATSLEKAGISPKMIRHLCAVEDCAKLMEANNPELTTRFVQRALLASAGNPVGVLAMQVIDAESERTLLERCRQIQANSRDILATNPEHPDNIETRIVVRDLLGKMTSDEHTAVAAGHGVPNRLQAQFDSLLNQHFRTANVESDGLDPESAVARIMQNEALKSVFGVAPEKVKSKYAEVRKNREVMKQASGELQRVFGERYQEMPEASKNIAMRSLANFDNLAAFVAHKEYLQENFPDYAAELINAEQQRFFDFVITEAAKQVAARPAAAAVPFPIGKEQDGLTSLRESLLPERQEGNERGLDFTRREEYGPTKIRAALPPSTTASPAGDTSVKQPLLGTVVPPGEVVDDSALLQGAVVEQPEAAAAAASAAPPQPIPTVEALIQNLMKAKEASDPLAISSAMKGLEEKRASIISKKINLNELAKSQGRKEDLSPEEKSQVLKKIISDLSPKATQEVGLDPTKPPAAAEPAGSEWESVLKILFGTTYTSLDARKSAQVSDYSSTKQRIREFVQELRDDPEMKKIQDALNF</sequence>
<dbReference type="EMBL" id="JAFITR010000012">
    <property type="protein sequence ID" value="MBN4066641.1"/>
    <property type="molecule type" value="Genomic_DNA"/>
</dbReference>
<comment type="caution">
    <text evidence="2">The sequence shown here is derived from an EMBL/GenBank/DDBJ whole genome shotgun (WGS) entry which is preliminary data.</text>
</comment>